<keyword evidence="3" id="KW-1185">Reference proteome</keyword>
<evidence type="ECO:0000256" key="1">
    <source>
        <dbReference type="SAM" id="MobiDB-lite"/>
    </source>
</evidence>
<comment type="caution">
    <text evidence="2">The sequence shown here is derived from an EMBL/GenBank/DDBJ whole genome shotgun (WGS) entry which is preliminary data.</text>
</comment>
<feature type="compositionally biased region" description="Basic residues" evidence="1">
    <location>
        <begin position="228"/>
        <end position="243"/>
    </location>
</feature>
<protein>
    <submittedName>
        <fullName evidence="2">Uncharacterized protein</fullName>
    </submittedName>
</protein>
<name>A0ABQ9WA30_SAGOE</name>
<feature type="region of interest" description="Disordered" evidence="1">
    <location>
        <begin position="79"/>
        <end position="122"/>
    </location>
</feature>
<feature type="compositionally biased region" description="Gly residues" evidence="1">
    <location>
        <begin position="206"/>
        <end position="227"/>
    </location>
</feature>
<feature type="compositionally biased region" description="Low complexity" evidence="1">
    <location>
        <begin position="105"/>
        <end position="116"/>
    </location>
</feature>
<evidence type="ECO:0000313" key="3">
    <source>
        <dbReference type="Proteomes" id="UP001266305"/>
    </source>
</evidence>
<gene>
    <name evidence="2" type="ORF">P7K49_004539</name>
</gene>
<reference evidence="2 3" key="1">
    <citation type="submission" date="2023-05" db="EMBL/GenBank/DDBJ databases">
        <title>B98-5 Cell Line De Novo Hybrid Assembly: An Optical Mapping Approach.</title>
        <authorList>
            <person name="Kananen K."/>
            <person name="Auerbach J.A."/>
            <person name="Kautto E."/>
            <person name="Blachly J.S."/>
        </authorList>
    </citation>
    <scope>NUCLEOTIDE SEQUENCE [LARGE SCALE GENOMIC DNA]</scope>
    <source>
        <strain evidence="2">B95-8</strain>
        <tissue evidence="2">Cell line</tissue>
    </source>
</reference>
<dbReference type="Proteomes" id="UP001266305">
    <property type="component" value="Unassembled WGS sequence"/>
</dbReference>
<organism evidence="2 3">
    <name type="scientific">Saguinus oedipus</name>
    <name type="common">Cotton-top tamarin</name>
    <name type="synonym">Oedipomidas oedipus</name>
    <dbReference type="NCBI Taxonomy" id="9490"/>
    <lineage>
        <taxon>Eukaryota</taxon>
        <taxon>Metazoa</taxon>
        <taxon>Chordata</taxon>
        <taxon>Craniata</taxon>
        <taxon>Vertebrata</taxon>
        <taxon>Euteleostomi</taxon>
        <taxon>Mammalia</taxon>
        <taxon>Eutheria</taxon>
        <taxon>Euarchontoglires</taxon>
        <taxon>Primates</taxon>
        <taxon>Haplorrhini</taxon>
        <taxon>Platyrrhini</taxon>
        <taxon>Cebidae</taxon>
        <taxon>Callitrichinae</taxon>
        <taxon>Saguinus</taxon>
    </lineage>
</organism>
<feature type="region of interest" description="Disordered" evidence="1">
    <location>
        <begin position="202"/>
        <end position="243"/>
    </location>
</feature>
<dbReference type="EMBL" id="JASSZA010000002">
    <property type="protein sequence ID" value="KAK2117653.1"/>
    <property type="molecule type" value="Genomic_DNA"/>
</dbReference>
<accession>A0ABQ9WA30</accession>
<evidence type="ECO:0000313" key="2">
    <source>
        <dbReference type="EMBL" id="KAK2117653.1"/>
    </source>
</evidence>
<sequence>MGTPVGVGARGPADHLALRLDLHTEDDNYAQGRASGGKLQRVSVYLFETGSRESAAALTSILSRGLPLHWVPGAPGAPRSPALLSAPTLPKLSPEQQVGSDEAEQAPQRPLPAQQLVRAAAQPQHWLPEQPSHRGGRPARGLLHLQPRALRRPSLLRFLLLRRPLCWGRPGWRRRLLLRGGSRASLLGLLRGRRARHLRRRFQAGTGQGARGGAPGCGRRGRGGGGRSRSRARTAGRRRPGAL</sequence>
<proteinExistence type="predicted"/>